<accession>A0A8H7ELL7</accession>
<feature type="compositionally biased region" description="Low complexity" evidence="2">
    <location>
        <begin position="63"/>
        <end position="77"/>
    </location>
</feature>
<evidence type="ECO:0000313" key="4">
    <source>
        <dbReference type="Proteomes" id="UP000605846"/>
    </source>
</evidence>
<reference evidence="3" key="1">
    <citation type="submission" date="2020-01" db="EMBL/GenBank/DDBJ databases">
        <title>Genome Sequencing of Three Apophysomyces-Like Fungal Strains Confirms a Novel Fungal Genus in the Mucoromycota with divergent Burkholderia-like Endosymbiotic Bacteria.</title>
        <authorList>
            <person name="Stajich J.E."/>
            <person name="Macias A.M."/>
            <person name="Carter-House D."/>
            <person name="Lovett B."/>
            <person name="Kasson L.R."/>
            <person name="Berry K."/>
            <person name="Grigoriev I."/>
            <person name="Chang Y."/>
            <person name="Spatafora J."/>
            <person name="Kasson M.T."/>
        </authorList>
    </citation>
    <scope>NUCLEOTIDE SEQUENCE</scope>
    <source>
        <strain evidence="3">NRRL A-21654</strain>
    </source>
</reference>
<protein>
    <submittedName>
        <fullName evidence="3">Uncharacterized protein</fullName>
    </submittedName>
</protein>
<sequence length="176" mass="19068">CAYLHIDTHANASVFFNRYKGAAISLGAFDVQVRPARYKSGATVVYSQQELSFLQSPPPTPTPRLVSVSVPSSSVSVPTPPLPPSTSDPAPVSVPSSSVSVPTPPLPPSTSDPAPVSVPSSSQCNVATPSWKRKQEECYLLLQQDIKSKRAKLHQLKKELEKMEEQEAMMKKILDL</sequence>
<evidence type="ECO:0000256" key="1">
    <source>
        <dbReference type="SAM" id="Coils"/>
    </source>
</evidence>
<organism evidence="3 4">
    <name type="scientific">Apophysomyces ossiformis</name>
    <dbReference type="NCBI Taxonomy" id="679940"/>
    <lineage>
        <taxon>Eukaryota</taxon>
        <taxon>Fungi</taxon>
        <taxon>Fungi incertae sedis</taxon>
        <taxon>Mucoromycota</taxon>
        <taxon>Mucoromycotina</taxon>
        <taxon>Mucoromycetes</taxon>
        <taxon>Mucorales</taxon>
        <taxon>Mucorineae</taxon>
        <taxon>Mucoraceae</taxon>
        <taxon>Apophysomyces</taxon>
    </lineage>
</organism>
<keyword evidence="1" id="KW-0175">Coiled coil</keyword>
<feature type="compositionally biased region" description="Low complexity" evidence="2">
    <location>
        <begin position="87"/>
        <end position="101"/>
    </location>
</feature>
<feature type="non-terminal residue" evidence="3">
    <location>
        <position position="1"/>
    </location>
</feature>
<feature type="region of interest" description="Disordered" evidence="2">
    <location>
        <begin position="54"/>
        <end position="127"/>
    </location>
</feature>
<keyword evidence="4" id="KW-1185">Reference proteome</keyword>
<proteinExistence type="predicted"/>
<feature type="compositionally biased region" description="Low complexity" evidence="2">
    <location>
        <begin position="111"/>
        <end position="122"/>
    </location>
</feature>
<name>A0A8H7ELL7_9FUNG</name>
<dbReference type="EMBL" id="JABAYA010000496">
    <property type="protein sequence ID" value="KAF7720602.1"/>
    <property type="molecule type" value="Genomic_DNA"/>
</dbReference>
<evidence type="ECO:0000313" key="3">
    <source>
        <dbReference type="EMBL" id="KAF7720602.1"/>
    </source>
</evidence>
<dbReference type="Proteomes" id="UP000605846">
    <property type="component" value="Unassembled WGS sequence"/>
</dbReference>
<dbReference type="OrthoDB" id="2290518at2759"/>
<gene>
    <name evidence="3" type="ORF">EC973_007054</name>
</gene>
<feature type="coiled-coil region" evidence="1">
    <location>
        <begin position="139"/>
        <end position="176"/>
    </location>
</feature>
<comment type="caution">
    <text evidence="3">The sequence shown here is derived from an EMBL/GenBank/DDBJ whole genome shotgun (WGS) entry which is preliminary data.</text>
</comment>
<dbReference type="AlphaFoldDB" id="A0A8H7ELL7"/>
<evidence type="ECO:0000256" key="2">
    <source>
        <dbReference type="SAM" id="MobiDB-lite"/>
    </source>
</evidence>